<gene>
    <name evidence="2" type="ORF">FIBSPDRAFT_1037888</name>
</gene>
<sequence>MPAAAMHTHVQLQPIPTPSPHARTNCHHAALCAYASSPYVSAHIVPYARAARHMHRSPRTSAPKVAATMYTRLHSVPTRACSPTRPRPVSTPTSSQAHTPAPSSYACARLHARTPPRAPARAPATHALMAVYGRAAQSHTRATAYTGINHPNCYPFTPASLFLESCPHPRSALLPELVEAPARQYAQVEADEFERVAFE</sequence>
<feature type="region of interest" description="Disordered" evidence="1">
    <location>
        <begin position="78"/>
        <end position="101"/>
    </location>
</feature>
<dbReference type="EMBL" id="KV417491">
    <property type="protein sequence ID" value="KZP30991.1"/>
    <property type="molecule type" value="Genomic_DNA"/>
</dbReference>
<evidence type="ECO:0000313" key="2">
    <source>
        <dbReference type="EMBL" id="KZP30991.1"/>
    </source>
</evidence>
<keyword evidence="3" id="KW-1185">Reference proteome</keyword>
<evidence type="ECO:0000256" key="1">
    <source>
        <dbReference type="SAM" id="MobiDB-lite"/>
    </source>
</evidence>
<name>A0A166TU70_9AGAM</name>
<proteinExistence type="predicted"/>
<protein>
    <submittedName>
        <fullName evidence="2">Uncharacterized protein</fullName>
    </submittedName>
</protein>
<dbReference type="AlphaFoldDB" id="A0A166TU70"/>
<accession>A0A166TU70</accession>
<organism evidence="2 3">
    <name type="scientific">Athelia psychrophila</name>
    <dbReference type="NCBI Taxonomy" id="1759441"/>
    <lineage>
        <taxon>Eukaryota</taxon>
        <taxon>Fungi</taxon>
        <taxon>Dikarya</taxon>
        <taxon>Basidiomycota</taxon>
        <taxon>Agaricomycotina</taxon>
        <taxon>Agaricomycetes</taxon>
        <taxon>Agaricomycetidae</taxon>
        <taxon>Atheliales</taxon>
        <taxon>Atheliaceae</taxon>
        <taxon>Athelia</taxon>
    </lineage>
</organism>
<evidence type="ECO:0000313" key="3">
    <source>
        <dbReference type="Proteomes" id="UP000076532"/>
    </source>
</evidence>
<feature type="compositionally biased region" description="Low complexity" evidence="1">
    <location>
        <begin position="82"/>
        <end position="95"/>
    </location>
</feature>
<dbReference type="Proteomes" id="UP000076532">
    <property type="component" value="Unassembled WGS sequence"/>
</dbReference>
<reference evidence="2 3" key="1">
    <citation type="journal article" date="2016" name="Mol. Biol. Evol.">
        <title>Comparative Genomics of Early-Diverging Mushroom-Forming Fungi Provides Insights into the Origins of Lignocellulose Decay Capabilities.</title>
        <authorList>
            <person name="Nagy L.G."/>
            <person name="Riley R."/>
            <person name="Tritt A."/>
            <person name="Adam C."/>
            <person name="Daum C."/>
            <person name="Floudas D."/>
            <person name="Sun H."/>
            <person name="Yadav J.S."/>
            <person name="Pangilinan J."/>
            <person name="Larsson K.H."/>
            <person name="Matsuura K."/>
            <person name="Barry K."/>
            <person name="Labutti K."/>
            <person name="Kuo R."/>
            <person name="Ohm R.A."/>
            <person name="Bhattacharya S.S."/>
            <person name="Shirouzu T."/>
            <person name="Yoshinaga Y."/>
            <person name="Martin F.M."/>
            <person name="Grigoriev I.V."/>
            <person name="Hibbett D.S."/>
        </authorList>
    </citation>
    <scope>NUCLEOTIDE SEQUENCE [LARGE SCALE GENOMIC DNA]</scope>
    <source>
        <strain evidence="2 3">CBS 109695</strain>
    </source>
</reference>